<proteinExistence type="predicted"/>
<evidence type="ECO:0000313" key="1">
    <source>
        <dbReference type="EMBL" id="MBC2906210.1"/>
    </source>
</evidence>
<accession>A0A7X1J8M8</accession>
<dbReference type="Proteomes" id="UP000584670">
    <property type="component" value="Unassembled WGS sequence"/>
</dbReference>
<reference evidence="1 2" key="1">
    <citation type="submission" date="2020-08" db="EMBL/GenBank/DDBJ databases">
        <title>Streptomyces sp. PSKA01 genome sequencing and assembly.</title>
        <authorList>
            <person name="Mandal S."/>
            <person name="Maiti P.K."/>
            <person name="Das P."/>
        </authorList>
    </citation>
    <scope>NUCLEOTIDE SEQUENCE [LARGE SCALE GENOMIC DNA]</scope>
    <source>
        <strain evidence="1 2">PSKA01</strain>
    </source>
</reference>
<protein>
    <submittedName>
        <fullName evidence="1">Uncharacterized protein</fullName>
    </submittedName>
</protein>
<dbReference type="RefSeq" id="WP_186286084.1">
    <property type="nucleotide sequence ID" value="NZ_JACMSF010000047.1"/>
</dbReference>
<keyword evidence="2" id="KW-1185">Reference proteome</keyword>
<dbReference type="AlphaFoldDB" id="A0A7X1J8M8"/>
<dbReference type="EMBL" id="JACMSF010000047">
    <property type="protein sequence ID" value="MBC2906210.1"/>
    <property type="molecule type" value="Genomic_DNA"/>
</dbReference>
<name>A0A7X1J8M8_9ACTN</name>
<comment type="caution">
    <text evidence="1">The sequence shown here is derived from an EMBL/GenBank/DDBJ whole genome shotgun (WGS) entry which is preliminary data.</text>
</comment>
<sequence length="93" mass="10422">MGSETRTELIFDTKEMTLTAWQGKGRPEDPVAYTPGRAEFRALAFVDSHGRAWERTSTDLYVQQPLADADVRGYVDMDEPRVAKPDVCEGEGK</sequence>
<evidence type="ECO:0000313" key="2">
    <source>
        <dbReference type="Proteomes" id="UP000584670"/>
    </source>
</evidence>
<organism evidence="1 2">
    <name type="scientific">Streptomyces cupreus</name>
    <dbReference type="NCBI Taxonomy" id="2759956"/>
    <lineage>
        <taxon>Bacteria</taxon>
        <taxon>Bacillati</taxon>
        <taxon>Actinomycetota</taxon>
        <taxon>Actinomycetes</taxon>
        <taxon>Kitasatosporales</taxon>
        <taxon>Streptomycetaceae</taxon>
        <taxon>Streptomyces</taxon>
    </lineage>
</organism>
<gene>
    <name evidence="1" type="ORF">H4N64_32620</name>
</gene>